<keyword evidence="8" id="KW-0653">Protein transport</keyword>
<dbReference type="RefSeq" id="WP_345531431.1">
    <property type="nucleotide sequence ID" value="NZ_BAABLD010000002.1"/>
</dbReference>
<evidence type="ECO:0000256" key="4">
    <source>
        <dbReference type="ARBA" id="ARBA00022448"/>
    </source>
</evidence>
<evidence type="ECO:0000256" key="1">
    <source>
        <dbReference type="ARBA" id="ARBA00004533"/>
    </source>
</evidence>
<accession>A0ABP9QCY6</accession>
<comment type="similarity">
    <text evidence="2">Belongs to the GSP N family.</text>
</comment>
<gene>
    <name evidence="11" type="ORF">GCM10025770_06790</name>
</gene>
<sequence length="253" mass="27724">MLKSAAFFVSCFLLFLLIRAPASVWNSVLQAQSNQRLTLLDTEGSIWRGTARLAVRDPESGLRIPLTPVSWSWRPVELIRARIDWAFSVAGLPPFSLAAAPGGLNVTNLAIQLPVREVLDQIPNTVARSGWRGDFALNMDRLHCSWGMRCEGRTELFWRGAASDLFPNRNFGNYHLVVEARADITELKLETLNGDVRLSADGSIKPGGVLQLQGTVEGEPAFVGRLPDVAGRWVQPTVTPGKLLFSFGSAATQ</sequence>
<evidence type="ECO:0000256" key="8">
    <source>
        <dbReference type="ARBA" id="ARBA00022927"/>
    </source>
</evidence>
<name>A0ABP9QCY6_9RHOO</name>
<reference evidence="12" key="1">
    <citation type="journal article" date="2019" name="Int. J. Syst. Evol. Microbiol.">
        <title>The Global Catalogue of Microorganisms (GCM) 10K type strain sequencing project: providing services to taxonomists for standard genome sequencing and annotation.</title>
        <authorList>
            <consortium name="The Broad Institute Genomics Platform"/>
            <consortium name="The Broad Institute Genome Sequencing Center for Infectious Disease"/>
            <person name="Wu L."/>
            <person name="Ma J."/>
        </authorList>
    </citation>
    <scope>NUCLEOTIDE SEQUENCE [LARGE SCALE GENOMIC DNA]</scope>
    <source>
        <strain evidence="12">JCM 18715</strain>
    </source>
</reference>
<evidence type="ECO:0000313" key="12">
    <source>
        <dbReference type="Proteomes" id="UP001500547"/>
    </source>
</evidence>
<evidence type="ECO:0000256" key="3">
    <source>
        <dbReference type="ARBA" id="ARBA00021563"/>
    </source>
</evidence>
<dbReference type="Proteomes" id="UP001500547">
    <property type="component" value="Unassembled WGS sequence"/>
</dbReference>
<keyword evidence="12" id="KW-1185">Reference proteome</keyword>
<dbReference type="InterPro" id="IPR022792">
    <property type="entry name" value="T2SS_protein-GspN"/>
</dbReference>
<evidence type="ECO:0000256" key="5">
    <source>
        <dbReference type="ARBA" id="ARBA00022475"/>
    </source>
</evidence>
<comment type="subcellular location">
    <subcellularLocation>
        <location evidence="1">Cell inner membrane</location>
    </subcellularLocation>
</comment>
<keyword evidence="9" id="KW-0472">Membrane</keyword>
<dbReference type="EMBL" id="BAABLD010000002">
    <property type="protein sequence ID" value="GAA5159831.1"/>
    <property type="molecule type" value="Genomic_DNA"/>
</dbReference>
<keyword evidence="5" id="KW-1003">Cell membrane</keyword>
<evidence type="ECO:0000256" key="10">
    <source>
        <dbReference type="ARBA" id="ARBA00030772"/>
    </source>
</evidence>
<organism evidence="11 12">
    <name type="scientific">Viridibacterium curvum</name>
    <dbReference type="NCBI Taxonomy" id="1101404"/>
    <lineage>
        <taxon>Bacteria</taxon>
        <taxon>Pseudomonadati</taxon>
        <taxon>Pseudomonadota</taxon>
        <taxon>Betaproteobacteria</taxon>
        <taxon>Rhodocyclales</taxon>
        <taxon>Rhodocyclaceae</taxon>
        <taxon>Viridibacterium</taxon>
    </lineage>
</organism>
<keyword evidence="4" id="KW-0813">Transport</keyword>
<keyword evidence="7" id="KW-0812">Transmembrane</keyword>
<evidence type="ECO:0000256" key="6">
    <source>
        <dbReference type="ARBA" id="ARBA00022519"/>
    </source>
</evidence>
<protein>
    <recommendedName>
        <fullName evidence="3">Type II secretion system protein N</fullName>
    </recommendedName>
    <alternativeName>
        <fullName evidence="10">General secretion pathway protein N</fullName>
    </alternativeName>
</protein>
<proteinExistence type="inferred from homology"/>
<comment type="caution">
    <text evidence="11">The sequence shown here is derived from an EMBL/GenBank/DDBJ whole genome shotgun (WGS) entry which is preliminary data.</text>
</comment>
<keyword evidence="6" id="KW-0997">Cell inner membrane</keyword>
<evidence type="ECO:0000256" key="7">
    <source>
        <dbReference type="ARBA" id="ARBA00022692"/>
    </source>
</evidence>
<evidence type="ECO:0000313" key="11">
    <source>
        <dbReference type="EMBL" id="GAA5159831.1"/>
    </source>
</evidence>
<dbReference type="Pfam" id="PF01203">
    <property type="entry name" value="T2SSN"/>
    <property type="match status" value="1"/>
</dbReference>
<evidence type="ECO:0000256" key="2">
    <source>
        <dbReference type="ARBA" id="ARBA00007208"/>
    </source>
</evidence>
<evidence type="ECO:0000256" key="9">
    <source>
        <dbReference type="ARBA" id="ARBA00023136"/>
    </source>
</evidence>